<dbReference type="AlphaFoldDB" id="A0A1B6J348"/>
<dbReference type="SMART" id="SM00360">
    <property type="entry name" value="RRM"/>
    <property type="match status" value="1"/>
</dbReference>
<reference evidence="5" key="1">
    <citation type="submission" date="2015-11" db="EMBL/GenBank/DDBJ databases">
        <title>De novo transcriptome assembly of four potential Pierce s Disease insect vectors from Arizona vineyards.</title>
        <authorList>
            <person name="Tassone E.E."/>
        </authorList>
    </citation>
    <scope>NUCLEOTIDE SEQUENCE</scope>
</reference>
<dbReference type="InterPro" id="IPR035979">
    <property type="entry name" value="RBD_domain_sf"/>
</dbReference>
<sequence length="125" mass="14014">AIASCKNVKIGSYVLEVEPYNPRIKDAKASKGAQAPVFTNCYIKNFPLTLTEERLREVLEKYGEVNSLFFPTNENGRALGYACANYVHPEDALSAIEGLHNKHVFPDNEMVHEEGLAPLPFYIQK</sequence>
<accession>A0A1B6J348</accession>
<gene>
    <name evidence="5" type="ORF">g.3442</name>
</gene>
<evidence type="ECO:0000259" key="4">
    <source>
        <dbReference type="PROSITE" id="PS50102"/>
    </source>
</evidence>
<evidence type="ECO:0000313" key="5">
    <source>
        <dbReference type="EMBL" id="JAS93578.1"/>
    </source>
</evidence>
<dbReference type="InterPro" id="IPR012677">
    <property type="entry name" value="Nucleotide-bd_a/b_plait_sf"/>
</dbReference>
<dbReference type="PROSITE" id="PS50102">
    <property type="entry name" value="RRM"/>
    <property type="match status" value="1"/>
</dbReference>
<dbReference type="SUPFAM" id="SSF54928">
    <property type="entry name" value="RNA-binding domain, RBD"/>
    <property type="match status" value="1"/>
</dbReference>
<protein>
    <recommendedName>
        <fullName evidence="4">RRM domain-containing protein</fullName>
    </recommendedName>
</protein>
<dbReference type="Pfam" id="PF00076">
    <property type="entry name" value="RRM_1"/>
    <property type="match status" value="1"/>
</dbReference>
<dbReference type="GO" id="GO:0003723">
    <property type="term" value="F:RNA binding"/>
    <property type="evidence" value="ECO:0007669"/>
    <property type="project" value="UniProtKB-UniRule"/>
</dbReference>
<name>A0A1B6J348_9HEMI</name>
<dbReference type="InterPro" id="IPR000504">
    <property type="entry name" value="RRM_dom"/>
</dbReference>
<feature type="non-terminal residue" evidence="5">
    <location>
        <position position="125"/>
    </location>
</feature>
<evidence type="ECO:0000256" key="1">
    <source>
        <dbReference type="ARBA" id="ARBA00022737"/>
    </source>
</evidence>
<feature type="domain" description="RRM" evidence="4">
    <location>
        <begin position="39"/>
        <end position="111"/>
    </location>
</feature>
<feature type="non-terminal residue" evidence="5">
    <location>
        <position position="1"/>
    </location>
</feature>
<keyword evidence="1" id="KW-0677">Repeat</keyword>
<proteinExistence type="predicted"/>
<keyword evidence="2 3" id="KW-0694">RNA-binding</keyword>
<evidence type="ECO:0000256" key="3">
    <source>
        <dbReference type="PROSITE-ProRule" id="PRU00176"/>
    </source>
</evidence>
<dbReference type="PANTHER" id="PTHR24012">
    <property type="entry name" value="RNA BINDING PROTEIN"/>
    <property type="match status" value="1"/>
</dbReference>
<evidence type="ECO:0000256" key="2">
    <source>
        <dbReference type="ARBA" id="ARBA00022884"/>
    </source>
</evidence>
<dbReference type="EMBL" id="GECU01014128">
    <property type="protein sequence ID" value="JAS93578.1"/>
    <property type="molecule type" value="Transcribed_RNA"/>
</dbReference>
<organism evidence="5">
    <name type="scientific">Homalodisca liturata</name>
    <dbReference type="NCBI Taxonomy" id="320908"/>
    <lineage>
        <taxon>Eukaryota</taxon>
        <taxon>Metazoa</taxon>
        <taxon>Ecdysozoa</taxon>
        <taxon>Arthropoda</taxon>
        <taxon>Hexapoda</taxon>
        <taxon>Insecta</taxon>
        <taxon>Pterygota</taxon>
        <taxon>Neoptera</taxon>
        <taxon>Paraneoptera</taxon>
        <taxon>Hemiptera</taxon>
        <taxon>Auchenorrhyncha</taxon>
        <taxon>Membracoidea</taxon>
        <taxon>Cicadellidae</taxon>
        <taxon>Cicadellinae</taxon>
        <taxon>Proconiini</taxon>
        <taxon>Homalodisca</taxon>
    </lineage>
</organism>
<dbReference type="Gene3D" id="3.30.70.330">
    <property type="match status" value="1"/>
</dbReference>